<keyword evidence="4" id="KW-1185">Reference proteome</keyword>
<comment type="caution">
    <text evidence="3">The sequence shown here is derived from an EMBL/GenBank/DDBJ whole genome shotgun (WGS) entry which is preliminary data.</text>
</comment>
<protein>
    <submittedName>
        <fullName evidence="3">Uncharacterized protein</fullName>
    </submittedName>
</protein>
<keyword evidence="1" id="KW-0853">WD repeat</keyword>
<proteinExistence type="predicted"/>
<feature type="repeat" description="WD" evidence="1">
    <location>
        <begin position="20"/>
        <end position="53"/>
    </location>
</feature>
<dbReference type="AlphaFoldDB" id="A0A8S1M731"/>
<dbReference type="PROSITE" id="PS50294">
    <property type="entry name" value="WD_REPEATS_REGION"/>
    <property type="match status" value="1"/>
</dbReference>
<dbReference type="OrthoDB" id="538223at2759"/>
<name>A0A8S1M731_9CILI</name>
<keyword evidence="2" id="KW-0812">Transmembrane</keyword>
<evidence type="ECO:0000313" key="3">
    <source>
        <dbReference type="EMBL" id="CAD8071034.1"/>
    </source>
</evidence>
<gene>
    <name evidence="3" type="ORF">PSON_ATCC_30995.1.T0270295</name>
</gene>
<sequence length="245" mass="28486">MMAILMEIWTLPQGELIMSGEGHKDRVSGIHFQPKGSHLVTSSGDCTIKVWDLLMHLVIILLKIIYSQYKVLNLIILVILQSVQLWIIHAKYSGKTRHSFREHAQYILYIRLIQFIMLAFNLFLMFLHQLLQIKPFLYGVLKVDYVFKHSMVIQIVQIVQLFLQKEIVFARCDPDGIIKMWDVRMVKGRSQFDVGPYSANAVALDKSETILLIGSDDQQVRLYNETTQKVISITLFLLRTYTQRT</sequence>
<evidence type="ECO:0000313" key="4">
    <source>
        <dbReference type="Proteomes" id="UP000692954"/>
    </source>
</evidence>
<evidence type="ECO:0000256" key="2">
    <source>
        <dbReference type="SAM" id="Phobius"/>
    </source>
</evidence>
<dbReference type="Proteomes" id="UP000692954">
    <property type="component" value="Unassembled WGS sequence"/>
</dbReference>
<keyword evidence="2" id="KW-1133">Transmembrane helix</keyword>
<keyword evidence="2" id="KW-0472">Membrane</keyword>
<dbReference type="Pfam" id="PF00400">
    <property type="entry name" value="WD40"/>
    <property type="match status" value="1"/>
</dbReference>
<evidence type="ECO:0000256" key="1">
    <source>
        <dbReference type="PROSITE-ProRule" id="PRU00221"/>
    </source>
</evidence>
<feature type="transmembrane region" description="Helical" evidence="2">
    <location>
        <begin position="71"/>
        <end position="88"/>
    </location>
</feature>
<reference evidence="3" key="1">
    <citation type="submission" date="2021-01" db="EMBL/GenBank/DDBJ databases">
        <authorList>
            <consortium name="Genoscope - CEA"/>
            <person name="William W."/>
        </authorList>
    </citation>
    <scope>NUCLEOTIDE SEQUENCE</scope>
</reference>
<dbReference type="SMART" id="SM00320">
    <property type="entry name" value="WD40"/>
    <property type="match status" value="2"/>
</dbReference>
<dbReference type="PANTHER" id="PTHR14604:SF3">
    <property type="entry name" value="SPERM-ASSOCIATED ANTIGEN 16 PROTEIN"/>
    <property type="match status" value="1"/>
</dbReference>
<accession>A0A8S1M731</accession>
<dbReference type="PROSITE" id="PS00678">
    <property type="entry name" value="WD_REPEATS_1"/>
    <property type="match status" value="1"/>
</dbReference>
<dbReference type="InterPro" id="IPR001680">
    <property type="entry name" value="WD40_rpt"/>
</dbReference>
<dbReference type="InterPro" id="IPR019775">
    <property type="entry name" value="WD40_repeat_CS"/>
</dbReference>
<dbReference type="PANTHER" id="PTHR14604">
    <property type="entry name" value="WD40 REPEAT PF20"/>
    <property type="match status" value="1"/>
</dbReference>
<feature type="transmembrane region" description="Helical" evidence="2">
    <location>
        <begin position="108"/>
        <end position="127"/>
    </location>
</feature>
<dbReference type="InterPro" id="IPR050995">
    <property type="entry name" value="WD-F-box_domain-protein"/>
</dbReference>
<organism evidence="3 4">
    <name type="scientific">Paramecium sonneborni</name>
    <dbReference type="NCBI Taxonomy" id="65129"/>
    <lineage>
        <taxon>Eukaryota</taxon>
        <taxon>Sar</taxon>
        <taxon>Alveolata</taxon>
        <taxon>Ciliophora</taxon>
        <taxon>Intramacronucleata</taxon>
        <taxon>Oligohymenophorea</taxon>
        <taxon>Peniculida</taxon>
        <taxon>Parameciidae</taxon>
        <taxon>Paramecium</taxon>
    </lineage>
</organism>
<dbReference type="PROSITE" id="PS50082">
    <property type="entry name" value="WD_REPEATS_2"/>
    <property type="match status" value="1"/>
</dbReference>
<dbReference type="EMBL" id="CAJJDN010000027">
    <property type="protein sequence ID" value="CAD8071034.1"/>
    <property type="molecule type" value="Genomic_DNA"/>
</dbReference>